<dbReference type="NCBIfam" id="NF012200">
    <property type="entry name" value="choice_anch_D"/>
    <property type="match status" value="1"/>
</dbReference>
<dbReference type="Proteomes" id="UP000294155">
    <property type="component" value="Unassembled WGS sequence"/>
</dbReference>
<evidence type="ECO:0000256" key="2">
    <source>
        <dbReference type="ARBA" id="ARBA00004496"/>
    </source>
</evidence>
<dbReference type="GO" id="GO:0005737">
    <property type="term" value="C:cytoplasm"/>
    <property type="evidence" value="ECO:0007669"/>
    <property type="project" value="UniProtKB-SubCell"/>
</dbReference>
<proteinExistence type="predicted"/>
<evidence type="ECO:0000313" key="9">
    <source>
        <dbReference type="Proteomes" id="UP000294155"/>
    </source>
</evidence>
<evidence type="ECO:0000259" key="7">
    <source>
        <dbReference type="Pfam" id="PF22544"/>
    </source>
</evidence>
<dbReference type="InterPro" id="IPR053879">
    <property type="entry name" value="HYDIN_VesB_CFA65-like_Ig"/>
</dbReference>
<gene>
    <name evidence="8" type="ORF">EWM57_17190</name>
</gene>
<feature type="domain" description="Secretion system C-terminal sorting" evidence="6">
    <location>
        <begin position="1115"/>
        <end position="1182"/>
    </location>
</feature>
<dbReference type="EMBL" id="SEWE01000045">
    <property type="protein sequence ID" value="RYU77724.1"/>
    <property type="molecule type" value="Genomic_DNA"/>
</dbReference>
<dbReference type="AlphaFoldDB" id="A0A4Q5L7Y9"/>
<dbReference type="Gene3D" id="2.60.40.10">
    <property type="entry name" value="Immunoglobulins"/>
    <property type="match status" value="2"/>
</dbReference>
<keyword evidence="9" id="KW-1185">Reference proteome</keyword>
<keyword evidence="4" id="KW-0969">Cilium</keyword>
<reference evidence="8 9" key="1">
    <citation type="submission" date="2019-02" db="EMBL/GenBank/DDBJ databases">
        <title>Bacterial novel species isolated from soil.</title>
        <authorList>
            <person name="Jung H.-Y."/>
        </authorList>
    </citation>
    <scope>NUCLEOTIDE SEQUENCE [LARGE SCALE GENOMIC DNA]</scope>
    <source>
        <strain evidence="8 9">1-3-3-3</strain>
    </source>
</reference>
<protein>
    <submittedName>
        <fullName evidence="8">Choice-of-anchor D domain-containing protein</fullName>
    </submittedName>
</protein>
<evidence type="ECO:0000313" key="8">
    <source>
        <dbReference type="EMBL" id="RYU77724.1"/>
    </source>
</evidence>
<comment type="caution">
    <text evidence="8">The sequence shown here is derived from an EMBL/GenBank/DDBJ whole genome shotgun (WGS) entry which is preliminary data.</text>
</comment>
<feature type="domain" description="HYDIN/VesB/CFA65-like Ig-like" evidence="7">
    <location>
        <begin position="390"/>
        <end position="479"/>
    </location>
</feature>
<organism evidence="8 9">
    <name type="scientific">Hymenobacter persicinus</name>
    <dbReference type="NCBI Taxonomy" id="2025506"/>
    <lineage>
        <taxon>Bacteria</taxon>
        <taxon>Pseudomonadati</taxon>
        <taxon>Bacteroidota</taxon>
        <taxon>Cytophagia</taxon>
        <taxon>Cytophagales</taxon>
        <taxon>Hymenobacteraceae</taxon>
        <taxon>Hymenobacter</taxon>
    </lineage>
</organism>
<comment type="subcellular location">
    <subcellularLocation>
        <location evidence="1">Cell projection</location>
        <location evidence="1">Cilium</location>
    </subcellularLocation>
    <subcellularLocation>
        <location evidence="2">Cytoplasm</location>
    </subcellularLocation>
</comment>
<dbReference type="Pfam" id="PF22544">
    <property type="entry name" value="HYDIN_VesB_CFA65-like_Ig"/>
    <property type="match status" value="1"/>
</dbReference>
<evidence type="ECO:0000256" key="1">
    <source>
        <dbReference type="ARBA" id="ARBA00004138"/>
    </source>
</evidence>
<sequence length="1185" mass="120919">MSTTAAFTGITTDANSLTITPSSGSVNQTIYVRLSGASAGTANSSGVIILNGATITHTSSPATPKNLTVNGNIVVEPTVSSNIAATTVGFNSATISLSDFVPGTGIYALIVVRAAGTPAVAPTDQTAYTANTVYGNNGAASITGPGNYVVLSDIDVSVTVTGLSASTAYTADVYDYNADTPVDGVTFENYKPTPKSVNFTTTTTPLAYYNFTSGVAAAFTATNVMASSFQRGGGLTVNTAAASAGTFASSGYGTNFTANDYVGFSIEPASTYQLNLTSLTYTDIIGTVNGPSTIEVRASTTSDFSGTVVNLATYTTSTTSTERTISLTGTAFQGLKVPVYFRVYGYAAGTSSGVYRIDNVNVFGTVELAPVVAEINVKNPAGTDVATGGTYDFGTVQPGTTATATFTIQNLGTANLLLTGTPAVQVEAGGSTEFTVTAQPATTTIAGAGSTTFTVTYTPSALTAQTATLTIANNDSDENPYRIVLNGLVAQPYVWNGTGTNWNTASSWTPARTIVDAADVLVFDGTVTPTATVTPNFSSPQTVAQLIFRNGVTANFNNTGTRVLNITNGNSTDADFVIGAGSTLTVTGSSASTGFTFQLGTGATALVAGSLIFNQGPNRLQATSPASIEFVSGSSYLSGADESGSPFGSIAANANSVTFRNGSRAEQANGTQIFGLTAPATTIVLEPTSLYVYSNAVTGSTPPLSNRTFGNLEFNVGNGINTSSTSGGALTIAGNLTVTSGNVGLNLANTISVAGNISVNGTSTLTFSPSAVQTLSLNGTTTQTIGGTAAATALTFGPNATLQVNNAAGVVLAMPVALNRLTLTSGVLTTTATNLLTLNAPATLTGGSNTSYVAGPLARASAAGASALTFPVGKGGKFRPATLTIETQTNPTTYVAELFNSSARTTAVQAPLTRVSAIRYVNITPQGGQPDGFRGTVTLSFDTDDAVTDPSLASLVVAKRSLSTDPWINIDRSASTGTANSGAFVAGTLTSGAFTSFSDFALASTDPASVDNPLPVELTRFSAAWQADGVQVKWATASEKNNARFEVQRSADGKEFSTIATVQGQGQSTRAHAYAFLDRQPLTTVAYYRLRQVDFDGKASLSPKVTVEAATTVSVFPNPARTELHVLLPATAHYRVLSTVGSVVLEGNSANGGATLNVASLPAGMYQLEVTSAAGRVVRKFIKEN</sequence>
<keyword evidence="5" id="KW-0966">Cell projection</keyword>
<accession>A0A4Q5L7Y9</accession>
<evidence type="ECO:0000256" key="4">
    <source>
        <dbReference type="ARBA" id="ARBA00023069"/>
    </source>
</evidence>
<name>A0A4Q5L7Y9_9BACT</name>
<evidence type="ECO:0000256" key="3">
    <source>
        <dbReference type="ARBA" id="ARBA00022490"/>
    </source>
</evidence>
<keyword evidence="3" id="KW-0963">Cytoplasm</keyword>
<dbReference type="Pfam" id="PF18962">
    <property type="entry name" value="Por_Secre_tail"/>
    <property type="match status" value="1"/>
</dbReference>
<dbReference type="InterPro" id="IPR026444">
    <property type="entry name" value="Secre_tail"/>
</dbReference>
<dbReference type="NCBIfam" id="TIGR04183">
    <property type="entry name" value="Por_Secre_tail"/>
    <property type="match status" value="1"/>
</dbReference>
<evidence type="ECO:0000256" key="5">
    <source>
        <dbReference type="ARBA" id="ARBA00023273"/>
    </source>
</evidence>
<evidence type="ECO:0000259" key="6">
    <source>
        <dbReference type="Pfam" id="PF18962"/>
    </source>
</evidence>
<dbReference type="InterPro" id="IPR013783">
    <property type="entry name" value="Ig-like_fold"/>
</dbReference>